<evidence type="ECO:0000256" key="3">
    <source>
        <dbReference type="ARBA" id="ARBA00012438"/>
    </source>
</evidence>
<dbReference type="CDD" id="cd13705">
    <property type="entry name" value="PBP2_BvgS_D1"/>
    <property type="match status" value="1"/>
</dbReference>
<dbReference type="PROSITE" id="PS50109">
    <property type="entry name" value="HIS_KIN"/>
    <property type="match status" value="1"/>
</dbReference>
<dbReference type="InterPro" id="IPR001638">
    <property type="entry name" value="Solute-binding_3/MltF_N"/>
</dbReference>
<dbReference type="Pfam" id="PF00512">
    <property type="entry name" value="HisKA"/>
    <property type="match status" value="1"/>
</dbReference>
<evidence type="ECO:0000256" key="14">
    <source>
        <dbReference type="ARBA" id="ARBA00023012"/>
    </source>
</evidence>
<dbReference type="SMART" id="SM00448">
    <property type="entry name" value="REC"/>
    <property type="match status" value="1"/>
</dbReference>
<comment type="catalytic activity">
    <reaction evidence="1">
        <text>ATP + protein L-histidine = ADP + protein N-phospho-L-histidine.</text>
        <dbReference type="EC" id="2.7.13.3"/>
    </reaction>
</comment>
<dbReference type="PANTHER" id="PTHR43047:SF72">
    <property type="entry name" value="OSMOSENSING HISTIDINE PROTEIN KINASE SLN1"/>
    <property type="match status" value="1"/>
</dbReference>
<feature type="signal peptide" evidence="19">
    <location>
        <begin position="1"/>
        <end position="26"/>
    </location>
</feature>
<evidence type="ECO:0000256" key="2">
    <source>
        <dbReference type="ARBA" id="ARBA00004429"/>
    </source>
</evidence>
<dbReference type="InterPro" id="IPR003661">
    <property type="entry name" value="HisK_dim/P_dom"/>
</dbReference>
<feature type="domain" description="Response regulatory" evidence="21">
    <location>
        <begin position="839"/>
        <end position="958"/>
    </location>
</feature>
<dbReference type="InterPro" id="IPR036890">
    <property type="entry name" value="HATPase_C_sf"/>
</dbReference>
<dbReference type="PROSITE" id="PS50894">
    <property type="entry name" value="HPT"/>
    <property type="match status" value="1"/>
</dbReference>
<keyword evidence="9 19" id="KW-0732">Signal</keyword>
<accession>A0A5E7DNI7</accession>
<feature type="domain" description="Histidine kinase" evidence="20">
    <location>
        <begin position="594"/>
        <end position="817"/>
    </location>
</feature>
<organism evidence="23 24">
    <name type="scientific">Pseudomonas fluorescens</name>
    <dbReference type="NCBI Taxonomy" id="294"/>
    <lineage>
        <taxon>Bacteria</taxon>
        <taxon>Pseudomonadati</taxon>
        <taxon>Pseudomonadota</taxon>
        <taxon>Gammaproteobacteria</taxon>
        <taxon>Pseudomonadales</taxon>
        <taxon>Pseudomonadaceae</taxon>
        <taxon>Pseudomonas</taxon>
    </lineage>
</organism>
<dbReference type="CDD" id="cd00082">
    <property type="entry name" value="HisKA"/>
    <property type="match status" value="1"/>
</dbReference>
<dbReference type="Pfam" id="PF00072">
    <property type="entry name" value="Response_reg"/>
    <property type="match status" value="1"/>
</dbReference>
<keyword evidence="12" id="KW-0067">ATP-binding</keyword>
<gene>
    <name evidence="23" type="primary">rcsC_16</name>
    <name evidence="23" type="ORF">PS723_04051</name>
</gene>
<evidence type="ECO:0000256" key="19">
    <source>
        <dbReference type="SAM" id="SignalP"/>
    </source>
</evidence>
<dbReference type="OrthoDB" id="9797243at2"/>
<dbReference type="AlphaFoldDB" id="A0A5E7DNI7"/>
<evidence type="ECO:0000259" key="21">
    <source>
        <dbReference type="PROSITE" id="PS50110"/>
    </source>
</evidence>
<dbReference type="PANTHER" id="PTHR43047">
    <property type="entry name" value="TWO-COMPONENT HISTIDINE PROTEIN KINASE"/>
    <property type="match status" value="1"/>
</dbReference>
<evidence type="ECO:0000259" key="20">
    <source>
        <dbReference type="PROSITE" id="PS50109"/>
    </source>
</evidence>
<dbReference type="Gene3D" id="3.40.190.10">
    <property type="entry name" value="Periplasmic binding protein-like II"/>
    <property type="match status" value="4"/>
</dbReference>
<keyword evidence="7 23" id="KW-0808">Transferase</keyword>
<evidence type="ECO:0000256" key="17">
    <source>
        <dbReference type="PROSITE-ProRule" id="PRU00169"/>
    </source>
</evidence>
<evidence type="ECO:0000256" key="6">
    <source>
        <dbReference type="ARBA" id="ARBA00022553"/>
    </source>
</evidence>
<dbReference type="Pfam" id="PF01627">
    <property type="entry name" value="Hpt"/>
    <property type="match status" value="1"/>
</dbReference>
<protein>
    <recommendedName>
        <fullName evidence="3">histidine kinase</fullName>
        <ecNumber evidence="3">2.7.13.3</ecNumber>
    </recommendedName>
</protein>
<keyword evidence="8 18" id="KW-0812">Transmembrane</keyword>
<dbReference type="RefSeq" id="WP_150805387.1">
    <property type="nucleotide sequence ID" value="NZ_CABVHY010000021.1"/>
</dbReference>
<evidence type="ECO:0000256" key="12">
    <source>
        <dbReference type="ARBA" id="ARBA00022840"/>
    </source>
</evidence>
<evidence type="ECO:0000259" key="22">
    <source>
        <dbReference type="PROSITE" id="PS50894"/>
    </source>
</evidence>
<keyword evidence="15 18" id="KW-0472">Membrane</keyword>
<keyword evidence="14" id="KW-0902">Two-component regulatory system</keyword>
<feature type="modified residue" description="4-aspartylphosphate" evidence="17">
    <location>
        <position position="888"/>
    </location>
</feature>
<dbReference type="InterPro" id="IPR004358">
    <property type="entry name" value="Sig_transdc_His_kin-like_C"/>
</dbReference>
<dbReference type="CDD" id="cd17546">
    <property type="entry name" value="REC_hyHK_CKI1_RcsC-like"/>
    <property type="match status" value="1"/>
</dbReference>
<dbReference type="Gene3D" id="3.40.50.2300">
    <property type="match status" value="1"/>
</dbReference>
<dbReference type="SUPFAM" id="SSF47384">
    <property type="entry name" value="Homodimeric domain of signal transducing histidine kinase"/>
    <property type="match status" value="1"/>
</dbReference>
<dbReference type="GO" id="GO:0000155">
    <property type="term" value="F:phosphorelay sensor kinase activity"/>
    <property type="evidence" value="ECO:0007669"/>
    <property type="project" value="InterPro"/>
</dbReference>
<evidence type="ECO:0000256" key="16">
    <source>
        <dbReference type="PROSITE-ProRule" id="PRU00110"/>
    </source>
</evidence>
<dbReference type="Gene3D" id="1.10.287.130">
    <property type="match status" value="1"/>
</dbReference>
<keyword evidence="4" id="KW-1003">Cell membrane</keyword>
<evidence type="ECO:0000256" key="9">
    <source>
        <dbReference type="ARBA" id="ARBA00022729"/>
    </source>
</evidence>
<keyword evidence="11 23" id="KW-0418">Kinase</keyword>
<dbReference type="SUPFAM" id="SSF55874">
    <property type="entry name" value="ATPase domain of HSP90 chaperone/DNA topoisomerase II/histidine kinase"/>
    <property type="match status" value="1"/>
</dbReference>
<feature type="chain" id="PRO_5022957632" description="histidine kinase" evidence="19">
    <location>
        <begin position="27"/>
        <end position="1082"/>
    </location>
</feature>
<dbReference type="InterPro" id="IPR005467">
    <property type="entry name" value="His_kinase_dom"/>
</dbReference>
<dbReference type="SUPFAM" id="SSF53850">
    <property type="entry name" value="Periplasmic binding protein-like II"/>
    <property type="match status" value="2"/>
</dbReference>
<dbReference type="InterPro" id="IPR036097">
    <property type="entry name" value="HisK_dim/P_sf"/>
</dbReference>
<evidence type="ECO:0000256" key="1">
    <source>
        <dbReference type="ARBA" id="ARBA00000085"/>
    </source>
</evidence>
<evidence type="ECO:0000256" key="11">
    <source>
        <dbReference type="ARBA" id="ARBA00022777"/>
    </source>
</evidence>
<dbReference type="SUPFAM" id="SSF52172">
    <property type="entry name" value="CheY-like"/>
    <property type="match status" value="1"/>
</dbReference>
<dbReference type="CDD" id="cd13707">
    <property type="entry name" value="PBP2_BvgS_D2"/>
    <property type="match status" value="1"/>
</dbReference>
<keyword evidence="6 17" id="KW-0597">Phosphoprotein</keyword>
<dbReference type="InterPro" id="IPR008207">
    <property type="entry name" value="Sig_transdc_His_kin_Hpt_dom"/>
</dbReference>
<evidence type="ECO:0000256" key="4">
    <source>
        <dbReference type="ARBA" id="ARBA00022475"/>
    </source>
</evidence>
<dbReference type="PROSITE" id="PS50110">
    <property type="entry name" value="RESPONSE_REGULATORY"/>
    <property type="match status" value="1"/>
</dbReference>
<dbReference type="Gene3D" id="1.20.120.160">
    <property type="entry name" value="HPT domain"/>
    <property type="match status" value="1"/>
</dbReference>
<dbReference type="SMART" id="SM00388">
    <property type="entry name" value="HisKA"/>
    <property type="match status" value="1"/>
</dbReference>
<reference evidence="23 24" key="1">
    <citation type="submission" date="2019-09" db="EMBL/GenBank/DDBJ databases">
        <authorList>
            <person name="Chandra G."/>
            <person name="Truman W A."/>
        </authorList>
    </citation>
    <scope>NUCLEOTIDE SEQUENCE [LARGE SCALE GENOMIC DNA]</scope>
    <source>
        <strain evidence="23">PS723</strain>
    </source>
</reference>
<sequence precursor="true">MKTILRVGLAFGILLGQLLFSSGAVAQTQALHLLGRSQVQDYRVELDEADWRWLRAKGVLRLGASAPDYAPFDLTLNNHDFEGITADYADLLAQLLHIRIDVLRYESREAVIDALKRGELDLLGTANGFEAADPQLAMSQEYAEDLPTLVTRNGDSSELPPDLAGKRVAMLNHYLPPQAVRDFYPDASLQLYPSPLSAIGAVAFGQADVYLGDSISAQYLINNNYLNNVQLTDFSRLEMNPFAFAMDSGNQRLRRIVDAALAVIPIGERMTILRRWSSGRTSFTGQQMLNFSLSEQHWLEKNPRLKVAVINDVVPLSFFDEKGEFLGLSAQVLAKISLRTGLKFDMVRGSSLTGQIQKVQDGEADLLAVITHSAERETGLRFTRPYLVNPFVLVTNTRAGSPDTLDDMAGKSLALVRGNGMREFVLAAAPGIRLIEVENQAQAMELVVNRKADAALNSLISARYMISRRYRDRLRITSTVGTEPARISFATNRGALELYSILNKALLSIPPEEMDELANRWRNEVVVADSYWLRNRTVIIQGFALAAGLLLLALSWIAYQRRLIRTRQLLLQQLQEAKDAADDANRAKTRFLATMSHEIRTPMNALIGMLELATKRAAQGITDRFSIGVASAAARELLDLIGDILDIARIESGHLSLTPERADFRALVGSVVRVFEGLAQDKHLRLVLELDDKSDREVLIDPLRFKQIVSNLLSNAIKFTDTGEVRLRVQVEPGSQPGHLGICLRVEDTGIGISIHDQQRLFSPFTQVGNPAQSVRHGSGLGLVISRSLCEMMGGTLRLNSVPGLGTQIEVRLQLPVLQALAQPTVPVTEDLLPTQPLSILVVDDYPANRLLLTQQLSYLGHRILEAEDGEQGLECWRNHQFDVVITDCNMPVRSGYELAVAIRDEEQTLGLEACLILGFTANAQREEKIRCMDAGMDDCLFKPISLHDLNARLASRAPGTTSIPLEKSIGPTSAEFDLRGLEQWVGADRTLIDNLLDDLASSNKEDLIRLQDFYANRDHRGLRDLAHRIKGGARIVQAQHLILCCEGLEAAIGERDKASLTQAVAALQEAMERLAQALHQH</sequence>
<dbReference type="Proteomes" id="UP000379480">
    <property type="component" value="Unassembled WGS sequence"/>
</dbReference>
<dbReference type="InterPro" id="IPR001789">
    <property type="entry name" value="Sig_transdc_resp-reg_receiver"/>
</dbReference>
<dbReference type="PRINTS" id="PR00344">
    <property type="entry name" value="BCTRLSENSOR"/>
</dbReference>
<keyword evidence="5" id="KW-0997">Cell inner membrane</keyword>
<dbReference type="EC" id="2.7.13.3" evidence="3"/>
<evidence type="ECO:0000256" key="10">
    <source>
        <dbReference type="ARBA" id="ARBA00022741"/>
    </source>
</evidence>
<dbReference type="CDD" id="cd16922">
    <property type="entry name" value="HATPase_EvgS-ArcB-TorS-like"/>
    <property type="match status" value="1"/>
</dbReference>
<evidence type="ECO:0000256" key="15">
    <source>
        <dbReference type="ARBA" id="ARBA00023136"/>
    </source>
</evidence>
<keyword evidence="13 18" id="KW-1133">Transmembrane helix</keyword>
<dbReference type="InterPro" id="IPR036641">
    <property type="entry name" value="HPT_dom_sf"/>
</dbReference>
<dbReference type="InterPro" id="IPR049870">
    <property type="entry name" value="BvgS-like_periplasmic1"/>
</dbReference>
<keyword evidence="10" id="KW-0547">Nucleotide-binding</keyword>
<evidence type="ECO:0000313" key="24">
    <source>
        <dbReference type="Proteomes" id="UP000379480"/>
    </source>
</evidence>
<dbReference type="SUPFAM" id="SSF47226">
    <property type="entry name" value="Histidine-containing phosphotransfer domain, HPT domain"/>
    <property type="match status" value="1"/>
</dbReference>
<dbReference type="SMART" id="SM00387">
    <property type="entry name" value="HATPase_c"/>
    <property type="match status" value="1"/>
</dbReference>
<dbReference type="InterPro" id="IPR049871">
    <property type="entry name" value="BvgS-like_periplasmic2"/>
</dbReference>
<feature type="modified residue" description="Phosphohistidine" evidence="16">
    <location>
        <position position="1028"/>
    </location>
</feature>
<proteinExistence type="predicted"/>
<evidence type="ECO:0000313" key="23">
    <source>
        <dbReference type="EMBL" id="VVO19027.1"/>
    </source>
</evidence>
<dbReference type="InterPro" id="IPR011006">
    <property type="entry name" value="CheY-like_superfamily"/>
</dbReference>
<evidence type="ECO:0000256" key="8">
    <source>
        <dbReference type="ARBA" id="ARBA00022692"/>
    </source>
</evidence>
<comment type="subcellular location">
    <subcellularLocation>
        <location evidence="2">Cell inner membrane</location>
        <topology evidence="2">Multi-pass membrane protein</topology>
    </subcellularLocation>
</comment>
<dbReference type="Pfam" id="PF02518">
    <property type="entry name" value="HATPase_c"/>
    <property type="match status" value="1"/>
</dbReference>
<name>A0A5E7DNI7_PSEFL</name>
<evidence type="ECO:0000256" key="13">
    <source>
        <dbReference type="ARBA" id="ARBA00022989"/>
    </source>
</evidence>
<evidence type="ECO:0000256" key="5">
    <source>
        <dbReference type="ARBA" id="ARBA00022519"/>
    </source>
</evidence>
<dbReference type="FunFam" id="3.30.565.10:FF:000010">
    <property type="entry name" value="Sensor histidine kinase RcsC"/>
    <property type="match status" value="1"/>
</dbReference>
<feature type="domain" description="HPt" evidence="22">
    <location>
        <begin position="989"/>
        <end position="1082"/>
    </location>
</feature>
<dbReference type="InterPro" id="IPR003594">
    <property type="entry name" value="HATPase_dom"/>
</dbReference>
<dbReference type="SMART" id="SM00062">
    <property type="entry name" value="PBPb"/>
    <property type="match status" value="2"/>
</dbReference>
<dbReference type="GO" id="GO:0009927">
    <property type="term" value="F:histidine phosphotransfer kinase activity"/>
    <property type="evidence" value="ECO:0007669"/>
    <property type="project" value="TreeGrafter"/>
</dbReference>
<dbReference type="GO" id="GO:0005524">
    <property type="term" value="F:ATP binding"/>
    <property type="evidence" value="ECO:0007669"/>
    <property type="project" value="UniProtKB-KW"/>
</dbReference>
<evidence type="ECO:0000256" key="18">
    <source>
        <dbReference type="SAM" id="Phobius"/>
    </source>
</evidence>
<dbReference type="Gene3D" id="3.30.565.10">
    <property type="entry name" value="Histidine kinase-like ATPase, C-terminal domain"/>
    <property type="match status" value="1"/>
</dbReference>
<dbReference type="EMBL" id="CABVHY010000021">
    <property type="protein sequence ID" value="VVO19027.1"/>
    <property type="molecule type" value="Genomic_DNA"/>
</dbReference>
<dbReference type="GO" id="GO:0005886">
    <property type="term" value="C:plasma membrane"/>
    <property type="evidence" value="ECO:0007669"/>
    <property type="project" value="UniProtKB-SubCell"/>
</dbReference>
<feature type="transmembrane region" description="Helical" evidence="18">
    <location>
        <begin position="538"/>
        <end position="559"/>
    </location>
</feature>
<evidence type="ECO:0000256" key="7">
    <source>
        <dbReference type="ARBA" id="ARBA00022679"/>
    </source>
</evidence>
<dbReference type="Pfam" id="PF00497">
    <property type="entry name" value="SBP_bac_3"/>
    <property type="match status" value="2"/>
</dbReference>